<accession>A0AAI8B3Y9</accession>
<dbReference type="InterPro" id="IPR009387">
    <property type="entry name" value="HigB-2"/>
</dbReference>
<dbReference type="RefSeq" id="WP_010105746.1">
    <property type="nucleotide sequence ID" value="NZ_CP008726.1"/>
</dbReference>
<protein>
    <recommendedName>
        <fullName evidence="3">Toxin higB-2</fullName>
    </recommendedName>
</protein>
<name>A0AAI8B3Y9_9BURK</name>
<evidence type="ECO:0008006" key="3">
    <source>
        <dbReference type="Google" id="ProtNLM"/>
    </source>
</evidence>
<dbReference type="EMBL" id="CP008726">
    <property type="protein sequence ID" value="AIO65628.1"/>
    <property type="molecule type" value="Genomic_DNA"/>
</dbReference>
<reference evidence="1 2" key="1">
    <citation type="submission" date="2014-06" db="EMBL/GenBank/DDBJ databases">
        <authorList>
            <person name="Bishop-Lilly K.A."/>
            <person name="Broomall S.M."/>
            <person name="Chain P.S."/>
            <person name="Chertkov O."/>
            <person name="Coyne S.R."/>
            <person name="Daligault H.E."/>
            <person name="Davenport K.W."/>
            <person name="Erkkila T."/>
            <person name="Frey K.G."/>
            <person name="Gibbons H.S."/>
            <person name="Gu W."/>
            <person name="Jaissle J."/>
            <person name="Johnson S.L."/>
            <person name="Koroleva G.I."/>
            <person name="Ladner J.T."/>
            <person name="Lo C.-C."/>
            <person name="Minogue T.D."/>
            <person name="Munk C."/>
            <person name="Palacios G.F."/>
            <person name="Redden C.L."/>
            <person name="Rosenzweig C.N."/>
            <person name="Scholz M.B."/>
            <person name="Teshima H."/>
            <person name="Xu Y."/>
        </authorList>
    </citation>
    <scope>NUCLEOTIDE SEQUENCE [LARGE SCALE GENOMIC DNA]</scope>
    <source>
        <strain evidence="1 2">EO147</strain>
    </source>
</reference>
<dbReference type="KEGG" id="bok:DM82_2257"/>
<proteinExistence type="predicted"/>
<sequence length="114" mass="13412">MEATFIELPTFSRERENYLADDEYAVLQKELLANPEAGDMIKGAGGLRKLRFADKRRQKGKRGGLRVIYYYWVSGYQFWLFTLYDKDEMADLSSDERKAFAKLLEREVTIRSKQ</sequence>
<gene>
    <name evidence="1" type="ORF">DM82_2257</name>
</gene>
<dbReference type="AlphaFoldDB" id="A0AAI8B3Y9"/>
<organism evidence="1 2">
    <name type="scientific">Burkholderia oklahomensis</name>
    <dbReference type="NCBI Taxonomy" id="342113"/>
    <lineage>
        <taxon>Bacteria</taxon>
        <taxon>Pseudomonadati</taxon>
        <taxon>Pseudomonadota</taxon>
        <taxon>Betaproteobacteria</taxon>
        <taxon>Burkholderiales</taxon>
        <taxon>Burkholderiaceae</taxon>
        <taxon>Burkholderia</taxon>
        <taxon>pseudomallei group</taxon>
    </lineage>
</organism>
<dbReference type="Proteomes" id="UP000029424">
    <property type="component" value="Chromosome 1"/>
</dbReference>
<dbReference type="PIRSF" id="PIRSF039032">
    <property type="entry name" value="HigB-2"/>
    <property type="match status" value="1"/>
</dbReference>
<evidence type="ECO:0000313" key="2">
    <source>
        <dbReference type="Proteomes" id="UP000029424"/>
    </source>
</evidence>
<keyword evidence="2" id="KW-1185">Reference proteome</keyword>
<evidence type="ECO:0000313" key="1">
    <source>
        <dbReference type="EMBL" id="AIO65628.1"/>
    </source>
</evidence>